<evidence type="ECO:0000313" key="1">
    <source>
        <dbReference type="EMBL" id="CAD7591760.1"/>
    </source>
</evidence>
<reference evidence="1" key="1">
    <citation type="submission" date="2020-11" db="EMBL/GenBank/DDBJ databases">
        <authorList>
            <person name="Tran Van P."/>
        </authorList>
    </citation>
    <scope>NUCLEOTIDE SEQUENCE</scope>
</reference>
<protein>
    <submittedName>
        <fullName evidence="1">Uncharacterized protein</fullName>
    </submittedName>
</protein>
<name>A0A7R9JYE0_TIMGE</name>
<sequence>MELKEPKRKRRVHVAARQPFPVQIESVSGIPVSSALWEVYTGIYNGDCVVVEAQEEMDALYNMVLLGPDLGRSTIVPVLEIYFPLCSTQVFDTPNATKLIKEATEKKDMVGFNMAQLMLEGVEKAMEEEDKTKLH</sequence>
<accession>A0A7R9JYE0</accession>
<dbReference type="EMBL" id="OE840636">
    <property type="protein sequence ID" value="CAD7591760.1"/>
    <property type="molecule type" value="Genomic_DNA"/>
</dbReference>
<gene>
    <name evidence="1" type="ORF">TGEB3V08_LOCUS4684</name>
</gene>
<dbReference type="AlphaFoldDB" id="A0A7R9JYE0"/>
<organism evidence="1">
    <name type="scientific">Timema genevievae</name>
    <name type="common">Walking stick</name>
    <dbReference type="NCBI Taxonomy" id="629358"/>
    <lineage>
        <taxon>Eukaryota</taxon>
        <taxon>Metazoa</taxon>
        <taxon>Ecdysozoa</taxon>
        <taxon>Arthropoda</taxon>
        <taxon>Hexapoda</taxon>
        <taxon>Insecta</taxon>
        <taxon>Pterygota</taxon>
        <taxon>Neoptera</taxon>
        <taxon>Polyneoptera</taxon>
        <taxon>Phasmatodea</taxon>
        <taxon>Timematodea</taxon>
        <taxon>Timematoidea</taxon>
        <taxon>Timematidae</taxon>
        <taxon>Timema</taxon>
    </lineage>
</organism>
<proteinExistence type="predicted"/>